<dbReference type="RefSeq" id="WP_011442504.1">
    <property type="nucleotide sequence ID" value="NC_007778.1"/>
</dbReference>
<feature type="compositionally biased region" description="Basic residues" evidence="1">
    <location>
        <begin position="231"/>
        <end position="249"/>
    </location>
</feature>
<dbReference type="EMBL" id="CP000250">
    <property type="protein sequence ID" value="ABD08320.1"/>
    <property type="molecule type" value="Genomic_DNA"/>
</dbReference>
<keyword evidence="2" id="KW-0472">Membrane</keyword>
<protein>
    <submittedName>
        <fullName evidence="3">Uncharacterized protein</fullName>
    </submittedName>
</protein>
<dbReference type="HOGENOM" id="CLU_997083_0_0_5"/>
<keyword evidence="4" id="KW-1185">Reference proteome</keyword>
<sequence>MKDWFAACAVGLVIIVGSAARLGGTVAFLLAFGIAWYLLAARDIGFAAARNALDIKLLPPIWRRGNWMWLDTLFGDGDKLLKAATVALAVTGAGLMFRADIVYGAALLIAAFYVSEILRGTRAPPPRGVRIPDASAHGVLIETAPAIAPPTAALAAPATTVLSAIVAPPIIPAATRRVLVVRARELHKPVVLKQRPIGRRPDAKRTKRPARDRSKQPQPQLPSRKPDHPIAIRRRKPQRPRPLLRRRTICKPSTPVGRRSQRPVIAIRR</sequence>
<dbReference type="Proteomes" id="UP000008809">
    <property type="component" value="Chromosome"/>
</dbReference>
<feature type="region of interest" description="Disordered" evidence="1">
    <location>
        <begin position="192"/>
        <end position="269"/>
    </location>
</feature>
<proteinExistence type="predicted"/>
<dbReference type="OrthoDB" id="8141201at2"/>
<evidence type="ECO:0000256" key="1">
    <source>
        <dbReference type="SAM" id="MobiDB-lite"/>
    </source>
</evidence>
<feature type="transmembrane region" description="Helical" evidence="2">
    <location>
        <begin position="29"/>
        <end position="49"/>
    </location>
</feature>
<feature type="compositionally biased region" description="Basic and acidic residues" evidence="1">
    <location>
        <begin position="199"/>
        <end position="215"/>
    </location>
</feature>
<dbReference type="KEGG" id="rpb:RPB_3625"/>
<name>Q2ITZ0_RHOP2</name>
<evidence type="ECO:0000256" key="2">
    <source>
        <dbReference type="SAM" id="Phobius"/>
    </source>
</evidence>
<dbReference type="STRING" id="316058.RPB_3625"/>
<dbReference type="AlphaFoldDB" id="Q2ITZ0"/>
<accession>Q2ITZ0</accession>
<gene>
    <name evidence="3" type="ordered locus">RPB_3625</name>
</gene>
<evidence type="ECO:0000313" key="4">
    <source>
        <dbReference type="Proteomes" id="UP000008809"/>
    </source>
</evidence>
<keyword evidence="2" id="KW-1133">Transmembrane helix</keyword>
<reference evidence="3 4" key="1">
    <citation type="submission" date="2006-01" db="EMBL/GenBank/DDBJ databases">
        <title>Complete sequence of Rhodopseudomonas palustris HaA2.</title>
        <authorList>
            <consortium name="US DOE Joint Genome Institute"/>
            <person name="Copeland A."/>
            <person name="Lucas S."/>
            <person name="Lapidus A."/>
            <person name="Barry K."/>
            <person name="Detter J.C."/>
            <person name="Glavina T."/>
            <person name="Hammon N."/>
            <person name="Israni S."/>
            <person name="Pitluck S."/>
            <person name="Chain P."/>
            <person name="Malfatti S."/>
            <person name="Shin M."/>
            <person name="Vergez L."/>
            <person name="Schmutz J."/>
            <person name="Larimer F."/>
            <person name="Land M."/>
            <person name="Hauser L."/>
            <person name="Pelletier D.A."/>
            <person name="Kyrpides N."/>
            <person name="Anderson I."/>
            <person name="Oda Y."/>
            <person name="Harwood C.S."/>
            <person name="Richardson P."/>
        </authorList>
    </citation>
    <scope>NUCLEOTIDE SEQUENCE [LARGE SCALE GENOMIC DNA]</scope>
    <source>
        <strain evidence="3 4">HaA2</strain>
    </source>
</reference>
<keyword evidence="2" id="KW-0812">Transmembrane</keyword>
<organism evidence="3 4">
    <name type="scientific">Rhodopseudomonas palustris (strain HaA2)</name>
    <dbReference type="NCBI Taxonomy" id="316058"/>
    <lineage>
        <taxon>Bacteria</taxon>
        <taxon>Pseudomonadati</taxon>
        <taxon>Pseudomonadota</taxon>
        <taxon>Alphaproteobacteria</taxon>
        <taxon>Hyphomicrobiales</taxon>
        <taxon>Nitrobacteraceae</taxon>
        <taxon>Rhodopseudomonas</taxon>
    </lineage>
</organism>
<evidence type="ECO:0000313" key="3">
    <source>
        <dbReference type="EMBL" id="ABD08320.1"/>
    </source>
</evidence>